<dbReference type="PANTHER" id="PTHR36156:SF3">
    <property type="entry name" value="CUPIN 2 CONSERVED BARREL DOMAIN-CONTAINING PROTEIN"/>
    <property type="match status" value="1"/>
</dbReference>
<feature type="domain" description="Cupin type-2" evidence="1">
    <location>
        <begin position="95"/>
        <end position="163"/>
    </location>
</feature>
<dbReference type="Gene3D" id="2.60.120.10">
    <property type="entry name" value="Jelly Rolls"/>
    <property type="match status" value="1"/>
</dbReference>
<dbReference type="EMBL" id="ML977501">
    <property type="protein sequence ID" value="KAF2132060.1"/>
    <property type="molecule type" value="Genomic_DNA"/>
</dbReference>
<dbReference type="SUPFAM" id="SSF51182">
    <property type="entry name" value="RmlC-like cupins"/>
    <property type="match status" value="1"/>
</dbReference>
<gene>
    <name evidence="2" type="ORF">P153DRAFT_285123</name>
</gene>
<proteinExistence type="predicted"/>
<dbReference type="CDD" id="cd02231">
    <property type="entry name" value="cupin_BLL6423-like"/>
    <property type="match status" value="1"/>
</dbReference>
<evidence type="ECO:0000313" key="2">
    <source>
        <dbReference type="EMBL" id="KAF2132060.1"/>
    </source>
</evidence>
<dbReference type="OrthoDB" id="5840532at2759"/>
<dbReference type="Pfam" id="PF07883">
    <property type="entry name" value="Cupin_2"/>
    <property type="match status" value="1"/>
</dbReference>
<protein>
    <recommendedName>
        <fullName evidence="1">Cupin type-2 domain-containing protein</fullName>
    </recommendedName>
</protein>
<organism evidence="2 3">
    <name type="scientific">Dothidotthia symphoricarpi CBS 119687</name>
    <dbReference type="NCBI Taxonomy" id="1392245"/>
    <lineage>
        <taxon>Eukaryota</taxon>
        <taxon>Fungi</taxon>
        <taxon>Dikarya</taxon>
        <taxon>Ascomycota</taxon>
        <taxon>Pezizomycotina</taxon>
        <taxon>Dothideomycetes</taxon>
        <taxon>Pleosporomycetidae</taxon>
        <taxon>Pleosporales</taxon>
        <taxon>Dothidotthiaceae</taxon>
        <taxon>Dothidotthia</taxon>
    </lineage>
</organism>
<dbReference type="PANTHER" id="PTHR36156">
    <property type="entry name" value="SLR2101 PROTEIN"/>
    <property type="match status" value="1"/>
</dbReference>
<dbReference type="InterPro" id="IPR014710">
    <property type="entry name" value="RmlC-like_jellyroll"/>
</dbReference>
<dbReference type="GeneID" id="54403809"/>
<evidence type="ECO:0000259" key="1">
    <source>
        <dbReference type="Pfam" id="PF07883"/>
    </source>
</evidence>
<dbReference type="RefSeq" id="XP_033526447.1">
    <property type="nucleotide sequence ID" value="XM_033663377.1"/>
</dbReference>
<evidence type="ECO:0000313" key="3">
    <source>
        <dbReference type="Proteomes" id="UP000799771"/>
    </source>
</evidence>
<reference evidence="2" key="1">
    <citation type="journal article" date="2020" name="Stud. Mycol.">
        <title>101 Dothideomycetes genomes: a test case for predicting lifestyles and emergence of pathogens.</title>
        <authorList>
            <person name="Haridas S."/>
            <person name="Albert R."/>
            <person name="Binder M."/>
            <person name="Bloem J."/>
            <person name="Labutti K."/>
            <person name="Salamov A."/>
            <person name="Andreopoulos B."/>
            <person name="Baker S."/>
            <person name="Barry K."/>
            <person name="Bills G."/>
            <person name="Bluhm B."/>
            <person name="Cannon C."/>
            <person name="Castanera R."/>
            <person name="Culley D."/>
            <person name="Daum C."/>
            <person name="Ezra D."/>
            <person name="Gonzalez J."/>
            <person name="Henrissat B."/>
            <person name="Kuo A."/>
            <person name="Liang C."/>
            <person name="Lipzen A."/>
            <person name="Lutzoni F."/>
            <person name="Magnuson J."/>
            <person name="Mondo S."/>
            <person name="Nolan M."/>
            <person name="Ohm R."/>
            <person name="Pangilinan J."/>
            <person name="Park H.-J."/>
            <person name="Ramirez L."/>
            <person name="Alfaro M."/>
            <person name="Sun H."/>
            <person name="Tritt A."/>
            <person name="Yoshinaga Y."/>
            <person name="Zwiers L.-H."/>
            <person name="Turgeon B."/>
            <person name="Goodwin S."/>
            <person name="Spatafora J."/>
            <person name="Crous P."/>
            <person name="Grigoriev I."/>
        </authorList>
    </citation>
    <scope>NUCLEOTIDE SEQUENCE</scope>
    <source>
        <strain evidence="2">CBS 119687</strain>
    </source>
</reference>
<dbReference type="AlphaFoldDB" id="A0A6A6AJT1"/>
<sequence>MSPPTTDAVPENTLPQVHRYITTHDTTTKKAIFSSAVPSTQKFDILPTGDAAFGLGYITKGFPVDLNNDADLSTYTPYLTSSPGLVVSGGTVLRYVDMKPGHTSPMHRTVSLDYGVVLEGEVELILDSGETRRMKRGDVAVQRGSMHAWRNLSQTTWARMLYVLQECRPVVVGGEGLGEDYGRMEGVPASS</sequence>
<keyword evidence="3" id="KW-1185">Reference proteome</keyword>
<accession>A0A6A6AJT1</accession>
<dbReference type="InterPro" id="IPR047142">
    <property type="entry name" value="OryJ/VirC-like"/>
</dbReference>
<dbReference type="InterPro" id="IPR011051">
    <property type="entry name" value="RmlC_Cupin_sf"/>
</dbReference>
<dbReference type="InterPro" id="IPR013096">
    <property type="entry name" value="Cupin_2"/>
</dbReference>
<name>A0A6A6AJT1_9PLEO</name>
<dbReference type="Proteomes" id="UP000799771">
    <property type="component" value="Unassembled WGS sequence"/>
</dbReference>